<dbReference type="Proteomes" id="UP001153069">
    <property type="component" value="Unassembled WGS sequence"/>
</dbReference>
<protein>
    <submittedName>
        <fullName evidence="2">Uncharacterized protein</fullName>
    </submittedName>
</protein>
<keyword evidence="3" id="KW-1185">Reference proteome</keyword>
<evidence type="ECO:0000313" key="2">
    <source>
        <dbReference type="EMBL" id="CAB9506817.1"/>
    </source>
</evidence>
<sequence>MINPANTPRNKNKADPDTPQSASINTTSTSDGTTITLDSAPAVASSIPGLYPPQETGEEEEEEEIDQEGLPEDIKENTYLGEEGEVQLIKDLEKHDLADNRIDLSHGKAHWREIATDFHQSAIKEIEDYVKTSEGHKDRLYVDAILSNVKVGNQGNKKEPDLLVWGKSRLKACKGGRVRPITMQVAGSNARRRMNPHVVFEFSWSNKLKTKEIPKFRRQMDEHDGALGAIELGFLIKAIPVSGTKLPPEDNPSSIPVCGFDVYEARPGNGKGVKAGHPNHKYCVDEMEDTFITISGSDLGDGDYANIDIPLQKIRDVLDEDLGVVFQRQTKPED</sequence>
<feature type="compositionally biased region" description="Acidic residues" evidence="1">
    <location>
        <begin position="56"/>
        <end position="71"/>
    </location>
</feature>
<proteinExistence type="predicted"/>
<accession>A0A9N8HBK1</accession>
<comment type="caution">
    <text evidence="2">The sequence shown here is derived from an EMBL/GenBank/DDBJ whole genome shotgun (WGS) entry which is preliminary data.</text>
</comment>
<evidence type="ECO:0000313" key="3">
    <source>
        <dbReference type="Proteomes" id="UP001153069"/>
    </source>
</evidence>
<name>A0A9N8HBK1_9STRA</name>
<dbReference type="AlphaFoldDB" id="A0A9N8HBK1"/>
<organism evidence="2 3">
    <name type="scientific">Seminavis robusta</name>
    <dbReference type="NCBI Taxonomy" id="568900"/>
    <lineage>
        <taxon>Eukaryota</taxon>
        <taxon>Sar</taxon>
        <taxon>Stramenopiles</taxon>
        <taxon>Ochrophyta</taxon>
        <taxon>Bacillariophyta</taxon>
        <taxon>Bacillariophyceae</taxon>
        <taxon>Bacillariophycidae</taxon>
        <taxon>Naviculales</taxon>
        <taxon>Naviculaceae</taxon>
        <taxon>Seminavis</taxon>
    </lineage>
</organism>
<feature type="compositionally biased region" description="Low complexity" evidence="1">
    <location>
        <begin position="23"/>
        <end position="39"/>
    </location>
</feature>
<evidence type="ECO:0000256" key="1">
    <source>
        <dbReference type="SAM" id="MobiDB-lite"/>
    </source>
</evidence>
<reference evidence="2" key="1">
    <citation type="submission" date="2020-06" db="EMBL/GenBank/DDBJ databases">
        <authorList>
            <consortium name="Plant Systems Biology data submission"/>
        </authorList>
    </citation>
    <scope>NUCLEOTIDE SEQUENCE</scope>
    <source>
        <strain evidence="2">D6</strain>
    </source>
</reference>
<dbReference type="EMBL" id="CAICTM010000279">
    <property type="protein sequence ID" value="CAB9506817.1"/>
    <property type="molecule type" value="Genomic_DNA"/>
</dbReference>
<feature type="region of interest" description="Disordered" evidence="1">
    <location>
        <begin position="1"/>
        <end position="73"/>
    </location>
</feature>
<gene>
    <name evidence="2" type="ORF">SEMRO_280_G107010.1</name>
</gene>